<feature type="domain" description="PDZ" evidence="5">
    <location>
        <begin position="28"/>
        <end position="97"/>
    </location>
</feature>
<feature type="region of interest" description="Disordered" evidence="4">
    <location>
        <begin position="310"/>
        <end position="337"/>
    </location>
</feature>
<dbReference type="Proteomes" id="UP000014500">
    <property type="component" value="Unassembled WGS sequence"/>
</dbReference>
<dbReference type="EMBL" id="JH432114">
    <property type="status" value="NOT_ANNOTATED_CDS"/>
    <property type="molecule type" value="Genomic_DNA"/>
</dbReference>
<feature type="region of interest" description="Disordered" evidence="4">
    <location>
        <begin position="640"/>
        <end position="660"/>
    </location>
</feature>
<dbReference type="GO" id="GO:0005886">
    <property type="term" value="C:plasma membrane"/>
    <property type="evidence" value="ECO:0007669"/>
    <property type="project" value="TreeGrafter"/>
</dbReference>
<dbReference type="SMART" id="SM00228">
    <property type="entry name" value="PDZ"/>
    <property type="match status" value="2"/>
</dbReference>
<reference evidence="7" key="1">
    <citation type="submission" date="2011-05" db="EMBL/GenBank/DDBJ databases">
        <authorList>
            <person name="Richards S.R."/>
            <person name="Qu J."/>
            <person name="Jiang H."/>
            <person name="Jhangiani S.N."/>
            <person name="Agravi P."/>
            <person name="Goodspeed R."/>
            <person name="Gross S."/>
            <person name="Mandapat C."/>
            <person name="Jackson L."/>
            <person name="Mathew T."/>
            <person name="Pu L."/>
            <person name="Thornton R."/>
            <person name="Saada N."/>
            <person name="Wilczek-Boney K.B."/>
            <person name="Lee S."/>
            <person name="Kovar C."/>
            <person name="Wu Y."/>
            <person name="Scherer S.E."/>
            <person name="Worley K.C."/>
            <person name="Muzny D.M."/>
            <person name="Gibbs R."/>
        </authorList>
    </citation>
    <scope>NUCLEOTIDE SEQUENCE</scope>
    <source>
        <strain evidence="7">Brora</strain>
    </source>
</reference>
<comment type="subcellular location">
    <subcellularLocation>
        <location evidence="1">Cell projection</location>
    </subcellularLocation>
</comment>
<dbReference type="PANTHER" id="PTHR23116:SF36">
    <property type="entry name" value="HARMONIN"/>
    <property type="match status" value="1"/>
</dbReference>
<feature type="compositionally biased region" description="Acidic residues" evidence="4">
    <location>
        <begin position="310"/>
        <end position="329"/>
    </location>
</feature>
<reference evidence="6" key="2">
    <citation type="submission" date="2015-02" db="UniProtKB">
        <authorList>
            <consortium name="EnsemblMetazoa"/>
        </authorList>
    </citation>
    <scope>IDENTIFICATION</scope>
</reference>
<name>T1JE07_STRMM</name>
<dbReference type="EnsemblMetazoa" id="SMAR012043-RA">
    <property type="protein sequence ID" value="SMAR012043-PA"/>
    <property type="gene ID" value="SMAR012043"/>
</dbReference>
<dbReference type="InterPro" id="IPR001478">
    <property type="entry name" value="PDZ"/>
</dbReference>
<evidence type="ECO:0000256" key="2">
    <source>
        <dbReference type="ARBA" id="ARBA00022737"/>
    </source>
</evidence>
<protein>
    <recommendedName>
        <fullName evidence="5">PDZ domain-containing protein</fullName>
    </recommendedName>
</protein>
<keyword evidence="3" id="KW-0966">Cell projection</keyword>
<dbReference type="eggNOG" id="KOG3528">
    <property type="taxonomic scope" value="Eukaryota"/>
</dbReference>
<evidence type="ECO:0000313" key="7">
    <source>
        <dbReference type="Proteomes" id="UP000014500"/>
    </source>
</evidence>
<evidence type="ECO:0000256" key="3">
    <source>
        <dbReference type="ARBA" id="ARBA00023273"/>
    </source>
</evidence>
<organism evidence="6 7">
    <name type="scientific">Strigamia maritima</name>
    <name type="common">European centipede</name>
    <name type="synonym">Geophilus maritimus</name>
    <dbReference type="NCBI Taxonomy" id="126957"/>
    <lineage>
        <taxon>Eukaryota</taxon>
        <taxon>Metazoa</taxon>
        <taxon>Ecdysozoa</taxon>
        <taxon>Arthropoda</taxon>
        <taxon>Myriapoda</taxon>
        <taxon>Chilopoda</taxon>
        <taxon>Pleurostigmophora</taxon>
        <taxon>Geophilomorpha</taxon>
        <taxon>Linotaeniidae</taxon>
        <taxon>Strigamia</taxon>
    </lineage>
</organism>
<keyword evidence="2" id="KW-0677">Repeat</keyword>
<feature type="domain" description="PDZ" evidence="5">
    <location>
        <begin position="162"/>
        <end position="233"/>
    </location>
</feature>
<feature type="region of interest" description="Disordered" evidence="4">
    <location>
        <begin position="376"/>
        <end position="409"/>
    </location>
</feature>
<dbReference type="AlphaFoldDB" id="T1JE07"/>
<feature type="region of interest" description="Disordered" evidence="4">
    <location>
        <begin position="426"/>
        <end position="477"/>
    </location>
</feature>
<dbReference type="SUPFAM" id="SSF50156">
    <property type="entry name" value="PDZ domain-like"/>
    <property type="match status" value="2"/>
</dbReference>
<evidence type="ECO:0000313" key="6">
    <source>
        <dbReference type="EnsemblMetazoa" id="SMAR012043-PA"/>
    </source>
</evidence>
<keyword evidence="7" id="KW-1185">Reference proteome</keyword>
<sequence>MKCLFVFMDETRSNCSMINPTSLHKTKLVRLQRRKGIKSFGFSIRGGKEHGVGIFISEVDSGSESEIRGLKVGDEILRVNGYSLQDCIHKDVLKLFRIHNDLTLLIKRIGLIPVKEHEALNDESTTTNPHKDDELTWKFVDPTPDLKKTSLESSPSIGEGIEMKIFVDMDGHSGLGCSICKGPKEKPGLFVQSIKDGGLAQQVGLHIGDQIMQVNSLDFSNVEFQDAVKYLKSQQKLELLIRKGAARDLFPGESSGYNSSSSSINGDIINEDITKVKLPAVQEELTQDKPSPDKILNITTEETEEIIQNETVTEEEEVHETMQSDENETETVREERKFSETVTQIKRVVTTVDVHQDHDLLEESDEDIIDSIRKVAEGEEKQDAEDKQRRDAETQTPTSEMSDEENSAKLLSIKLGNIWKEAAAIGNFHPQPPPMPQDEPNGFGLHENGERLATKKSINKTNAKTFPSKNEDMHKRQQHDLLIEEFKRVHKLMSESEENSNILPPPQGWESENEAKSNSRYPKMRQVTTKTTKSVTEETEEYTEVNSVIEPSTNANEVLYIDVGPELPSGVYTSQKSPERSPKPSNITDSKYEVPKPPEFFFPRTKPLVTIGTYQNTTQPRRIGFLQNPAVKIVTTNKMENGHSSNQINNPATSTSDFSNSKINESSHWIKENRFKPAILNGSSQHNVVNVPESDKFSDKFSSKFGPKVAANGNKVRELGNKIFQNGGRTSDWNSKGVNRASENDHFKRSDIVIHNGPTKSMAFIHTNGGLKDGEQNGIQDFERNKVKIQVKSDIPALGLRGSTTGINKRSAVKTKPPIIIEDLPRTKDIDILVEDFNPLKLFYTTPNCTKRNRTYNLIFPCQFYQTYN</sequence>
<dbReference type="PROSITE" id="PS50106">
    <property type="entry name" value="PDZ"/>
    <property type="match status" value="2"/>
</dbReference>
<feature type="compositionally biased region" description="Basic and acidic residues" evidence="4">
    <location>
        <begin position="376"/>
        <end position="393"/>
    </location>
</feature>
<dbReference type="InterPro" id="IPR036034">
    <property type="entry name" value="PDZ_sf"/>
</dbReference>
<feature type="compositionally biased region" description="Polar residues" evidence="4">
    <location>
        <begin position="459"/>
        <end position="468"/>
    </location>
</feature>
<evidence type="ECO:0000259" key="5">
    <source>
        <dbReference type="PROSITE" id="PS50106"/>
    </source>
</evidence>
<dbReference type="GO" id="GO:0002142">
    <property type="term" value="C:stereocilia ankle link complex"/>
    <property type="evidence" value="ECO:0007669"/>
    <property type="project" value="TreeGrafter"/>
</dbReference>
<dbReference type="GO" id="GO:0005929">
    <property type="term" value="C:cilium"/>
    <property type="evidence" value="ECO:0007669"/>
    <property type="project" value="TreeGrafter"/>
</dbReference>
<evidence type="ECO:0000256" key="4">
    <source>
        <dbReference type="SAM" id="MobiDB-lite"/>
    </source>
</evidence>
<proteinExistence type="predicted"/>
<feature type="region of interest" description="Disordered" evidence="4">
    <location>
        <begin position="495"/>
        <end position="535"/>
    </location>
</feature>
<dbReference type="Gene3D" id="2.30.42.10">
    <property type="match status" value="2"/>
</dbReference>
<dbReference type="Pfam" id="PF00595">
    <property type="entry name" value="PDZ"/>
    <property type="match status" value="2"/>
</dbReference>
<dbReference type="HOGENOM" id="CLU_330195_0_0_1"/>
<dbReference type="GO" id="GO:0032426">
    <property type="term" value="C:stereocilium tip"/>
    <property type="evidence" value="ECO:0007669"/>
    <property type="project" value="TreeGrafter"/>
</dbReference>
<dbReference type="InterPro" id="IPR051844">
    <property type="entry name" value="USH2_Complex_Protein"/>
</dbReference>
<dbReference type="STRING" id="126957.T1JE07"/>
<dbReference type="PANTHER" id="PTHR23116">
    <property type="entry name" value="PDZ DOMAIN CONTAINING WHIRLIN AND HARMONIN-RELATED"/>
    <property type="match status" value="1"/>
</dbReference>
<evidence type="ECO:0000256" key="1">
    <source>
        <dbReference type="ARBA" id="ARBA00004316"/>
    </source>
</evidence>
<accession>T1JE07</accession>
<feature type="region of interest" description="Disordered" evidence="4">
    <location>
        <begin position="569"/>
        <end position="599"/>
    </location>
</feature>